<evidence type="ECO:0000313" key="2">
    <source>
        <dbReference type="Proteomes" id="UP000824066"/>
    </source>
</evidence>
<keyword evidence="2" id="KW-1185">Reference proteome</keyword>
<accession>A0ABX8Q7J5</accession>
<sequence length="256" mass="28386">MKSILPVIFITSFANLSGCAKDYSLAPPADSEKVTVTVKLPKELKTETMWVMYRSATCKRISYGASGQRTERDGHNSVYKEFERQGQSDIYQIELPKDGGGACQWHLANVTFGVVYADPTRFGESVVVGGGGGIVVIFDHNNSPRGGADFKIDGDLMIKKDYYPWLKENFLDGYVKRISLAGEASLYLKYQALQARQVFFEPILHSNYLVTSEGAKIHKVGSFIKFTYPDGTVVADGSHNPDLRKLQAIRLAAENK</sequence>
<dbReference type="EMBL" id="CP077080">
    <property type="protein sequence ID" value="QXI50759.1"/>
    <property type="molecule type" value="Genomic_DNA"/>
</dbReference>
<evidence type="ECO:0000313" key="1">
    <source>
        <dbReference type="EMBL" id="QXI50759.1"/>
    </source>
</evidence>
<name>A0ABX8Q7J5_PSECO</name>
<reference evidence="1 2" key="1">
    <citation type="journal article" date="2021" name="Microorganisms">
        <title>The Ever-Expanding Pseudomonas Genus: Description of 43 New Species and Partition of the Pseudomonas putida Group.</title>
        <authorList>
            <person name="Girard L."/>
            <person name="Lood C."/>
            <person name="Hofte M."/>
            <person name="Vandamme P."/>
            <person name="Rokni-Zadeh H."/>
            <person name="van Noort V."/>
            <person name="Lavigne R."/>
            <person name="De Mot R."/>
        </authorList>
    </citation>
    <scope>NUCLEOTIDE SEQUENCE [LARGE SCALE GENOMIC DNA]</scope>
    <source>
        <strain evidence="1 2">SWRI17</strain>
    </source>
</reference>
<organism evidence="1 2">
    <name type="scientific">Pseudomonas canavaninivorans</name>
    <dbReference type="NCBI Taxonomy" id="2842348"/>
    <lineage>
        <taxon>Bacteria</taxon>
        <taxon>Pseudomonadati</taxon>
        <taxon>Pseudomonadota</taxon>
        <taxon>Gammaproteobacteria</taxon>
        <taxon>Pseudomonadales</taxon>
        <taxon>Pseudomonadaceae</taxon>
        <taxon>Pseudomonas</taxon>
    </lineage>
</organism>
<proteinExistence type="predicted"/>
<dbReference type="RefSeq" id="WP_217859412.1">
    <property type="nucleotide sequence ID" value="NZ_CP077080.1"/>
</dbReference>
<gene>
    <name evidence="1" type="ORF">KSS97_14435</name>
</gene>
<evidence type="ECO:0008006" key="3">
    <source>
        <dbReference type="Google" id="ProtNLM"/>
    </source>
</evidence>
<protein>
    <recommendedName>
        <fullName evidence="3">Lipoprotein</fullName>
    </recommendedName>
</protein>
<dbReference type="Proteomes" id="UP000824066">
    <property type="component" value="Chromosome"/>
</dbReference>